<protein>
    <submittedName>
        <fullName evidence="3">Polysaccharide deacetylase</fullName>
    </submittedName>
</protein>
<evidence type="ECO:0000313" key="4">
    <source>
        <dbReference type="Proteomes" id="UP000198853"/>
    </source>
</evidence>
<dbReference type="InterPro" id="IPR050248">
    <property type="entry name" value="Polysacc_deacetylase_ArnD"/>
</dbReference>
<reference evidence="3 4" key="1">
    <citation type="submission" date="2016-10" db="EMBL/GenBank/DDBJ databases">
        <authorList>
            <person name="de Groot N.N."/>
        </authorList>
    </citation>
    <scope>NUCLEOTIDE SEQUENCE [LARGE SCALE GENOMIC DNA]</scope>
    <source>
        <strain evidence="3 4">DSM 21771</strain>
    </source>
</reference>
<dbReference type="PROSITE" id="PS51677">
    <property type="entry name" value="NODB"/>
    <property type="match status" value="1"/>
</dbReference>
<dbReference type="SUPFAM" id="SSF88713">
    <property type="entry name" value="Glycoside hydrolase/deacetylase"/>
    <property type="match status" value="1"/>
</dbReference>
<organism evidence="3 4">
    <name type="scientific">Natribacillus halophilus</name>
    <dbReference type="NCBI Taxonomy" id="549003"/>
    <lineage>
        <taxon>Bacteria</taxon>
        <taxon>Bacillati</taxon>
        <taxon>Bacillota</taxon>
        <taxon>Bacilli</taxon>
        <taxon>Bacillales</taxon>
        <taxon>Bacillaceae</taxon>
        <taxon>Natribacillus</taxon>
    </lineage>
</organism>
<name>A0A1G8MBK9_9BACI</name>
<evidence type="ECO:0000313" key="3">
    <source>
        <dbReference type="EMBL" id="SDI65255.1"/>
    </source>
</evidence>
<dbReference type="GO" id="GO:0016810">
    <property type="term" value="F:hydrolase activity, acting on carbon-nitrogen (but not peptide) bonds"/>
    <property type="evidence" value="ECO:0007669"/>
    <property type="project" value="InterPro"/>
</dbReference>
<dbReference type="Gene3D" id="3.20.20.370">
    <property type="entry name" value="Glycoside hydrolase/deacetylase"/>
    <property type="match status" value="1"/>
</dbReference>
<dbReference type="EMBL" id="FNEN01000004">
    <property type="protein sequence ID" value="SDI65255.1"/>
    <property type="molecule type" value="Genomic_DNA"/>
</dbReference>
<evidence type="ECO:0000259" key="2">
    <source>
        <dbReference type="PROSITE" id="PS51677"/>
    </source>
</evidence>
<dbReference type="GO" id="GO:0005975">
    <property type="term" value="P:carbohydrate metabolic process"/>
    <property type="evidence" value="ECO:0007669"/>
    <property type="project" value="InterPro"/>
</dbReference>
<dbReference type="Pfam" id="PF01522">
    <property type="entry name" value="Polysacc_deac_1"/>
    <property type="match status" value="1"/>
</dbReference>
<feature type="region of interest" description="Disordered" evidence="1">
    <location>
        <begin position="42"/>
        <end position="79"/>
    </location>
</feature>
<dbReference type="PANTHER" id="PTHR10587">
    <property type="entry name" value="GLYCOSYL TRANSFERASE-RELATED"/>
    <property type="match status" value="1"/>
</dbReference>
<proteinExistence type="predicted"/>
<gene>
    <name evidence="3" type="ORF">SAMN04488123_10477</name>
</gene>
<keyword evidence="4" id="KW-1185">Reference proteome</keyword>
<feature type="compositionally biased region" description="Acidic residues" evidence="1">
    <location>
        <begin position="42"/>
        <end position="78"/>
    </location>
</feature>
<dbReference type="InterPro" id="IPR011330">
    <property type="entry name" value="Glyco_hydro/deAcase_b/a-brl"/>
</dbReference>
<feature type="domain" description="NodB homology" evidence="2">
    <location>
        <begin position="100"/>
        <end position="280"/>
    </location>
</feature>
<sequence>MVYDGESKIDNGGEIMRFTYAKGVLCLGISASLLVACQETEQEVDLDEIEEEENEDDQSPSEADEEAEATEEEIEEETKPEYILNEGNWALEPIDDAEEEAVLITIDDAPDEHGPEMAETLDDLGVTAIFFVNHHFIDDEEGEEELLEIKEHGHEIGNHTMTHANLAEIPEEDVEEEIVELSDEIERITDERPDFFRAPHGMNTDRSWEVVEEEDMLGMNWTYGFDWEEEYTDPDALADIMVETEYLQNGANILMHDREWTNEALEDIIIGLEDEGYDFIDPEQIELEQE</sequence>
<dbReference type="AlphaFoldDB" id="A0A1G8MBK9"/>
<dbReference type="Proteomes" id="UP000198853">
    <property type="component" value="Unassembled WGS sequence"/>
</dbReference>
<accession>A0A1G8MBK9</accession>
<evidence type="ECO:0000256" key="1">
    <source>
        <dbReference type="SAM" id="MobiDB-lite"/>
    </source>
</evidence>
<dbReference type="CDD" id="cd10917">
    <property type="entry name" value="CE4_NodB_like_6s_7s"/>
    <property type="match status" value="1"/>
</dbReference>
<dbReference type="InterPro" id="IPR002509">
    <property type="entry name" value="NODB_dom"/>
</dbReference>